<organism evidence="4 5">
    <name type="scientific">Nitrococcus mobilis Nb-231</name>
    <dbReference type="NCBI Taxonomy" id="314278"/>
    <lineage>
        <taxon>Bacteria</taxon>
        <taxon>Pseudomonadati</taxon>
        <taxon>Pseudomonadota</taxon>
        <taxon>Gammaproteobacteria</taxon>
        <taxon>Chromatiales</taxon>
        <taxon>Ectothiorhodospiraceae</taxon>
        <taxon>Nitrococcus</taxon>
    </lineage>
</organism>
<feature type="domain" description="Chorismate-utilising enzyme C-terminal" evidence="2">
    <location>
        <begin position="181"/>
        <end position="434"/>
    </location>
</feature>
<dbReference type="InterPro" id="IPR019999">
    <property type="entry name" value="Anth_synth_I-like"/>
</dbReference>
<dbReference type="EMBL" id="AAOF01000021">
    <property type="protein sequence ID" value="EAR20470.1"/>
    <property type="molecule type" value="Genomic_DNA"/>
</dbReference>
<proteinExistence type="predicted"/>
<evidence type="ECO:0000256" key="1">
    <source>
        <dbReference type="SAM" id="MobiDB-lite"/>
    </source>
</evidence>
<dbReference type="SUPFAM" id="SSF56322">
    <property type="entry name" value="ADC synthase"/>
    <property type="match status" value="1"/>
</dbReference>
<gene>
    <name evidence="4" type="ORF">NB231_06950</name>
</gene>
<dbReference type="GO" id="GO:0000162">
    <property type="term" value="P:L-tryptophan biosynthetic process"/>
    <property type="evidence" value="ECO:0007669"/>
    <property type="project" value="TreeGrafter"/>
</dbReference>
<dbReference type="STRING" id="314278.NB231_06950"/>
<dbReference type="Pfam" id="PF00425">
    <property type="entry name" value="Chorismate_bind"/>
    <property type="match status" value="1"/>
</dbReference>
<feature type="compositionally biased region" description="Basic and acidic residues" evidence="1">
    <location>
        <begin position="270"/>
        <end position="281"/>
    </location>
</feature>
<sequence length="452" mass="49887">MVDLLDLHAYCPERYPHLLESAAFGTAQGRYDILFAFPGETLELGASGQLSGSVNASAGGFLTNLDAWWAQSTRSLGSPEACPLPFTGGWFLFLGYELAAEIEPVLRLPKDSALPIAVATRIPAAVIRDHEQNRTWLVAESEYIDRLERIEADIRALAARRPPPRYSSVLAGALAEEPGSRYLDAVHRIERYIRDGDVFQVNLSRRWSGRLQPNTTSSELYRRLRRANPGPFSGLATWGDRAVISSSPERLVRVRDQTVETRPIAGTRPRHSDPNRDQDSRRVLLAHPKERAEHIMLIDLERNDLGRICEPGSIVVDELMSLESYAHVHHIVSNVRGRLVETVSPGEVIRAVFPGGTITGCPKVRCMEILAELEQAARGAYTGSMGYLNRDGSMDLNILIRTMQRCGETLSFRAGGGIVVDSVPHRELAETRAKARGLILALEPAADLGSDE</sequence>
<dbReference type="eggNOG" id="COG0147">
    <property type="taxonomic scope" value="Bacteria"/>
</dbReference>
<name>A4BUV6_9GAMM</name>
<comment type="caution">
    <text evidence="4">The sequence shown here is derived from an EMBL/GenBank/DDBJ whole genome shotgun (WGS) entry which is preliminary data.</text>
</comment>
<dbReference type="AlphaFoldDB" id="A4BUV6"/>
<protein>
    <submittedName>
        <fullName evidence="4">Anthranilate synthase component I</fullName>
        <ecNumber evidence="4">4.1.3.27</ecNumber>
    </submittedName>
</protein>
<dbReference type="EC" id="4.1.3.27" evidence="4"/>
<dbReference type="InterPro" id="IPR006805">
    <property type="entry name" value="Anth_synth_I_N"/>
</dbReference>
<dbReference type="InterPro" id="IPR005801">
    <property type="entry name" value="ADC_synthase"/>
</dbReference>
<accession>A4BUV6</accession>
<dbReference type="InterPro" id="IPR015890">
    <property type="entry name" value="Chorismate_C"/>
</dbReference>
<dbReference type="PANTHER" id="PTHR11236">
    <property type="entry name" value="AMINOBENZOATE/ANTHRANILATE SYNTHASE"/>
    <property type="match status" value="1"/>
</dbReference>
<evidence type="ECO:0000313" key="5">
    <source>
        <dbReference type="Proteomes" id="UP000003374"/>
    </source>
</evidence>
<dbReference type="GO" id="GO:0004049">
    <property type="term" value="F:anthranilate synthase activity"/>
    <property type="evidence" value="ECO:0007669"/>
    <property type="project" value="UniProtKB-EC"/>
</dbReference>
<keyword evidence="4" id="KW-0456">Lyase</keyword>
<evidence type="ECO:0000313" key="4">
    <source>
        <dbReference type="EMBL" id="EAR20470.1"/>
    </source>
</evidence>
<dbReference type="PANTHER" id="PTHR11236:SF9">
    <property type="entry name" value="ANTHRANILATE SYNTHASE COMPONENT 1"/>
    <property type="match status" value="1"/>
</dbReference>
<evidence type="ECO:0000259" key="3">
    <source>
        <dbReference type="Pfam" id="PF04715"/>
    </source>
</evidence>
<dbReference type="NCBIfam" id="NF006563">
    <property type="entry name" value="PRK09070.1"/>
    <property type="match status" value="1"/>
</dbReference>
<dbReference type="Pfam" id="PF04715">
    <property type="entry name" value="Anth_synt_I_N"/>
    <property type="match status" value="1"/>
</dbReference>
<dbReference type="HOGENOM" id="CLU_006493_7_2_6"/>
<evidence type="ECO:0000259" key="2">
    <source>
        <dbReference type="Pfam" id="PF00425"/>
    </source>
</evidence>
<keyword evidence="5" id="KW-1185">Reference proteome</keyword>
<feature type="region of interest" description="Disordered" evidence="1">
    <location>
        <begin position="255"/>
        <end position="281"/>
    </location>
</feature>
<dbReference type="PRINTS" id="PR00095">
    <property type="entry name" value="ANTSNTHASEI"/>
</dbReference>
<dbReference type="Gene3D" id="3.60.120.10">
    <property type="entry name" value="Anthranilate synthase"/>
    <property type="match status" value="1"/>
</dbReference>
<reference evidence="4 5" key="1">
    <citation type="submission" date="2006-02" db="EMBL/GenBank/DDBJ databases">
        <authorList>
            <person name="Waterbury J."/>
            <person name="Ferriera S."/>
            <person name="Johnson J."/>
            <person name="Kravitz S."/>
            <person name="Halpern A."/>
            <person name="Remington K."/>
            <person name="Beeson K."/>
            <person name="Tran B."/>
            <person name="Rogers Y.-H."/>
            <person name="Friedman R."/>
            <person name="Venter J.C."/>
        </authorList>
    </citation>
    <scope>NUCLEOTIDE SEQUENCE [LARGE SCALE GENOMIC DNA]</scope>
    <source>
        <strain evidence="4 5">Nb-231</strain>
    </source>
</reference>
<feature type="domain" description="Anthranilate synthase component I N-terminal" evidence="3">
    <location>
        <begin position="13"/>
        <end position="137"/>
    </location>
</feature>
<dbReference type="Proteomes" id="UP000003374">
    <property type="component" value="Unassembled WGS sequence"/>
</dbReference>